<dbReference type="Proteomes" id="UP001497480">
    <property type="component" value="Unassembled WGS sequence"/>
</dbReference>
<evidence type="ECO:0000256" key="7">
    <source>
        <dbReference type="ARBA" id="ARBA00022525"/>
    </source>
</evidence>
<dbReference type="InterPro" id="IPR003591">
    <property type="entry name" value="Leu-rich_rpt_typical-subtyp"/>
</dbReference>
<evidence type="ECO:0000256" key="6">
    <source>
        <dbReference type="ARBA" id="ARBA00022512"/>
    </source>
</evidence>
<keyword evidence="17" id="KW-0325">Glycoprotein</keyword>
<dbReference type="Pfam" id="PF00560">
    <property type="entry name" value="LRR_1"/>
    <property type="match status" value="6"/>
</dbReference>
<dbReference type="PRINTS" id="PR00019">
    <property type="entry name" value="LEURICHRPT"/>
</dbReference>
<feature type="transmembrane region" description="Helical" evidence="19">
    <location>
        <begin position="830"/>
        <end position="853"/>
    </location>
</feature>
<dbReference type="FunFam" id="3.80.10.10:FF:000400">
    <property type="entry name" value="Nuclear pore complex protein NUP107"/>
    <property type="match status" value="1"/>
</dbReference>
<evidence type="ECO:0000256" key="4">
    <source>
        <dbReference type="ARBA" id="ARBA00009592"/>
    </source>
</evidence>
<dbReference type="EMBL" id="CAXHTB010000001">
    <property type="protein sequence ID" value="CAL0299092.1"/>
    <property type="molecule type" value="Genomic_DNA"/>
</dbReference>
<evidence type="ECO:0000259" key="21">
    <source>
        <dbReference type="Pfam" id="PF08263"/>
    </source>
</evidence>
<evidence type="ECO:0000256" key="10">
    <source>
        <dbReference type="ARBA" id="ARBA00022729"/>
    </source>
</evidence>
<dbReference type="PANTHER" id="PTHR48063">
    <property type="entry name" value="LRR RECEPTOR-LIKE KINASE"/>
    <property type="match status" value="1"/>
</dbReference>
<evidence type="ECO:0000256" key="14">
    <source>
        <dbReference type="ARBA" id="ARBA00023136"/>
    </source>
</evidence>
<gene>
    <name evidence="22" type="ORF">LLUT_LOCUS152</name>
</gene>
<dbReference type="InterPro" id="IPR046956">
    <property type="entry name" value="RLP23-like"/>
</dbReference>
<comment type="similarity">
    <text evidence="18">Belongs to the polygalacturonase-inhibiting protein family.</text>
</comment>
<keyword evidence="11" id="KW-0677">Repeat</keyword>
<name>A0AAV1VQB6_LUPLU</name>
<keyword evidence="6" id="KW-0134">Cell wall</keyword>
<reference evidence="22 23" key="1">
    <citation type="submission" date="2024-03" db="EMBL/GenBank/DDBJ databases">
        <authorList>
            <person name="Martinez-Hernandez J."/>
        </authorList>
    </citation>
    <scope>NUCLEOTIDE SEQUENCE [LARGE SCALE GENOMIC DNA]</scope>
</reference>
<evidence type="ECO:0000256" key="17">
    <source>
        <dbReference type="ARBA" id="ARBA00023180"/>
    </source>
</evidence>
<dbReference type="AlphaFoldDB" id="A0AAV1VQB6"/>
<dbReference type="Pfam" id="PF08263">
    <property type="entry name" value="LRRNT_2"/>
    <property type="match status" value="1"/>
</dbReference>
<evidence type="ECO:0000313" key="22">
    <source>
        <dbReference type="EMBL" id="CAL0299092.1"/>
    </source>
</evidence>
<dbReference type="FunFam" id="3.80.10.10:FF:000095">
    <property type="entry name" value="LRR receptor-like serine/threonine-protein kinase GSO1"/>
    <property type="match status" value="1"/>
</dbReference>
<keyword evidence="15" id="KW-1015">Disulfide bond</keyword>
<comment type="subcellular location">
    <subcellularLocation>
        <location evidence="3">Cell membrane</location>
        <topology evidence="3">Single-pass type I membrane protein</topology>
    </subcellularLocation>
    <subcellularLocation>
        <location evidence="1">Membrane</location>
        <topology evidence="1">Peripheral membrane protein</topology>
    </subcellularLocation>
    <subcellularLocation>
        <location evidence="2">Secreted</location>
        <location evidence="2">Cell wall</location>
    </subcellularLocation>
</comment>
<keyword evidence="5" id="KW-1003">Cell membrane</keyword>
<keyword evidence="14 19" id="KW-0472">Membrane</keyword>
<dbReference type="GO" id="GO:0009653">
    <property type="term" value="P:anatomical structure morphogenesis"/>
    <property type="evidence" value="ECO:0007669"/>
    <property type="project" value="UniProtKB-ARBA"/>
</dbReference>
<accession>A0AAV1VQB6</accession>
<keyword evidence="23" id="KW-1185">Reference proteome</keyword>
<keyword evidence="12" id="KW-0611">Plant defense</keyword>
<dbReference type="InterPro" id="IPR013210">
    <property type="entry name" value="LRR_N_plant-typ"/>
</dbReference>
<dbReference type="GO" id="GO:0005886">
    <property type="term" value="C:plasma membrane"/>
    <property type="evidence" value="ECO:0007669"/>
    <property type="project" value="UniProtKB-SubCell"/>
</dbReference>
<dbReference type="FunFam" id="3.80.10.10:FF:000213">
    <property type="entry name" value="Tyrosine-sulfated glycopeptide receptor 1"/>
    <property type="match status" value="1"/>
</dbReference>
<proteinExistence type="inferred from homology"/>
<evidence type="ECO:0000313" key="23">
    <source>
        <dbReference type="Proteomes" id="UP001497480"/>
    </source>
</evidence>
<evidence type="ECO:0000256" key="18">
    <source>
        <dbReference type="ARBA" id="ARBA00038043"/>
    </source>
</evidence>
<keyword evidence="16" id="KW-0675">Receptor</keyword>
<comment type="similarity">
    <text evidence="4">Belongs to the RLP family.</text>
</comment>
<keyword evidence="7" id="KW-0964">Secreted</keyword>
<evidence type="ECO:0000256" key="16">
    <source>
        <dbReference type="ARBA" id="ARBA00023170"/>
    </source>
</evidence>
<keyword evidence="8" id="KW-0433">Leucine-rich repeat</keyword>
<evidence type="ECO:0000256" key="20">
    <source>
        <dbReference type="SAM" id="SignalP"/>
    </source>
</evidence>
<evidence type="ECO:0000256" key="2">
    <source>
        <dbReference type="ARBA" id="ARBA00004191"/>
    </source>
</evidence>
<dbReference type="GO" id="GO:0006952">
    <property type="term" value="P:defense response"/>
    <property type="evidence" value="ECO:0007669"/>
    <property type="project" value="UniProtKB-KW"/>
</dbReference>
<evidence type="ECO:0000256" key="12">
    <source>
        <dbReference type="ARBA" id="ARBA00022821"/>
    </source>
</evidence>
<feature type="chain" id="PRO_5043920446" description="Leucine-rich repeat-containing N-terminal plant-type domain-containing protein" evidence="20">
    <location>
        <begin position="23"/>
        <end position="891"/>
    </location>
</feature>
<dbReference type="InterPro" id="IPR032675">
    <property type="entry name" value="LRR_dom_sf"/>
</dbReference>
<evidence type="ECO:0000256" key="19">
    <source>
        <dbReference type="SAM" id="Phobius"/>
    </source>
</evidence>
<evidence type="ECO:0000256" key="9">
    <source>
        <dbReference type="ARBA" id="ARBA00022692"/>
    </source>
</evidence>
<comment type="caution">
    <text evidence="22">The sequence shown here is derived from an EMBL/GenBank/DDBJ whole genome shotgun (WGS) entry which is preliminary data.</text>
</comment>
<dbReference type="Pfam" id="PF13855">
    <property type="entry name" value="LRR_8"/>
    <property type="match status" value="3"/>
</dbReference>
<feature type="domain" description="Leucine-rich repeat-containing N-terminal plant-type" evidence="21">
    <location>
        <begin position="32"/>
        <end position="69"/>
    </location>
</feature>
<dbReference type="SMART" id="SM00365">
    <property type="entry name" value="LRR_SD22"/>
    <property type="match status" value="6"/>
</dbReference>
<dbReference type="Gene3D" id="3.80.10.10">
    <property type="entry name" value="Ribonuclease Inhibitor"/>
    <property type="match status" value="4"/>
</dbReference>
<keyword evidence="10 20" id="KW-0732">Signal</keyword>
<evidence type="ECO:0000256" key="5">
    <source>
        <dbReference type="ARBA" id="ARBA00022475"/>
    </source>
</evidence>
<keyword evidence="9 19" id="KW-0812">Transmembrane</keyword>
<evidence type="ECO:0000256" key="8">
    <source>
        <dbReference type="ARBA" id="ARBA00022614"/>
    </source>
</evidence>
<dbReference type="InterPro" id="IPR001611">
    <property type="entry name" value="Leu-rich_rpt"/>
</dbReference>
<dbReference type="SUPFAM" id="SSF52047">
    <property type="entry name" value="RNI-like"/>
    <property type="match status" value="1"/>
</dbReference>
<dbReference type="GO" id="GO:0099402">
    <property type="term" value="P:plant organ development"/>
    <property type="evidence" value="ECO:0007669"/>
    <property type="project" value="UniProtKB-ARBA"/>
</dbReference>
<evidence type="ECO:0000256" key="11">
    <source>
        <dbReference type="ARBA" id="ARBA00022737"/>
    </source>
</evidence>
<evidence type="ECO:0000256" key="3">
    <source>
        <dbReference type="ARBA" id="ARBA00004251"/>
    </source>
</evidence>
<sequence>MFTCRFYLLCLVTILYISLCVGNSNIKKCVETEKNALLKFKAKLIDTNDSLSSWKGQKDCCIWEGVTCDNSTGHVTMLNLQPPNTIPQLGGNIDSSLCELQHLFSLVLSFNQLEGKIPDCIGSLVQLTYLYLDNNGLVGAIPHSLGNLSNLLGLDLSNNEFLFVNDLEWVSTLSNLSYLDLSYSNLSQVLDILSPLTKLPSLQHVKLDFCELHQFNLNSIPLINSSNSLLSFTVRGNYFTSLSWVFNVSKVCTHLDLSSNSLQQNIPDGFKNMTSLECLLLSNNKLQGSIPKSFQSLCQLETLDLSSNKLSGQFSDYMQHLCSEGYDIIDLKLSDNQLNGTLPYNIGQLSNLQSLSISSNKFSGIINESHFSNLSNLRYLYVDQNPLSFNFSSNWIPPFQLIDLSASSCNLGPNFPLWLKDQGKLIFLQISNNGISDYFPEWFWDLTSSLTYLNVSHNKLHGALPKSILSMEVGSSEIRWDFSFNNLSGQLPSFPPQLTLLSVSNNMETIGLLGQFQKLQVLNLATNNFSGRIPDSFDTLQSIETIHLNDNNFTGKFPPLTNCRKLKLIDFGDNNIEGTIPTWVGENLHQMIVLRLRSNKFQGSIPESLCNLSHVQVLDLSNNNITGNIPHCLYHITALSNTTLSREPISYELSGLISFRATSLPSFSDKAIFSWKGANREYEKNLRFFVAIDLSCNQLMGEIPQSITVLIALVSLNLSSNNLTGFIPKNIGHMKMLESLDLSKNHLSGTIPESLSNLSFLNYMRLSFNNLSGKIPSSTQLGTLDAYTYTGNPGLCGPPLLKDCPEDSINTHKNDVEGDDDDDDDGFISYGFYISIGLGFIIGFWGVCGTLVLKTSWRYAYFQFFNNICDPIYVQLSLFIARMKRRFQVQD</sequence>
<evidence type="ECO:0000256" key="1">
    <source>
        <dbReference type="ARBA" id="ARBA00004170"/>
    </source>
</evidence>
<feature type="signal peptide" evidence="20">
    <location>
        <begin position="1"/>
        <end position="22"/>
    </location>
</feature>
<keyword evidence="13 19" id="KW-1133">Transmembrane helix</keyword>
<evidence type="ECO:0000256" key="15">
    <source>
        <dbReference type="ARBA" id="ARBA00023157"/>
    </source>
</evidence>
<dbReference type="SUPFAM" id="SSF52058">
    <property type="entry name" value="L domain-like"/>
    <property type="match status" value="2"/>
</dbReference>
<protein>
    <recommendedName>
        <fullName evidence="21">Leucine-rich repeat-containing N-terminal plant-type domain-containing protein</fullName>
    </recommendedName>
</protein>
<dbReference type="SMART" id="SM00369">
    <property type="entry name" value="LRR_TYP"/>
    <property type="match status" value="9"/>
</dbReference>
<organism evidence="22 23">
    <name type="scientific">Lupinus luteus</name>
    <name type="common">European yellow lupine</name>
    <dbReference type="NCBI Taxonomy" id="3873"/>
    <lineage>
        <taxon>Eukaryota</taxon>
        <taxon>Viridiplantae</taxon>
        <taxon>Streptophyta</taxon>
        <taxon>Embryophyta</taxon>
        <taxon>Tracheophyta</taxon>
        <taxon>Spermatophyta</taxon>
        <taxon>Magnoliopsida</taxon>
        <taxon>eudicotyledons</taxon>
        <taxon>Gunneridae</taxon>
        <taxon>Pentapetalae</taxon>
        <taxon>rosids</taxon>
        <taxon>fabids</taxon>
        <taxon>Fabales</taxon>
        <taxon>Fabaceae</taxon>
        <taxon>Papilionoideae</taxon>
        <taxon>50 kb inversion clade</taxon>
        <taxon>genistoids sensu lato</taxon>
        <taxon>core genistoids</taxon>
        <taxon>Genisteae</taxon>
        <taxon>Lupinus</taxon>
    </lineage>
</organism>
<evidence type="ECO:0000256" key="13">
    <source>
        <dbReference type="ARBA" id="ARBA00022989"/>
    </source>
</evidence>
<dbReference type="PANTHER" id="PTHR48063:SF98">
    <property type="entry name" value="LRR RECEPTOR-LIKE SERINE_THREONINE-PROTEIN KINASE FLS2"/>
    <property type="match status" value="1"/>
</dbReference>